<dbReference type="PANTHER" id="PTHR41786">
    <property type="entry name" value="MOTILITY ACCESSORY FACTOR MAF"/>
    <property type="match status" value="1"/>
</dbReference>
<dbReference type="RefSeq" id="WP_022749268.1">
    <property type="nucleotide sequence ID" value="NC_022571.1"/>
</dbReference>
<evidence type="ECO:0000313" key="4">
    <source>
        <dbReference type="Proteomes" id="UP000017118"/>
    </source>
</evidence>
<accession>U5MZK1</accession>
<dbReference type="eggNOG" id="COG2604">
    <property type="taxonomic scope" value="Bacteria"/>
</dbReference>
<gene>
    <name evidence="3" type="ORF">CLSA_c39620</name>
</gene>
<dbReference type="HOGENOM" id="CLU_026503_0_0_9"/>
<dbReference type="Pfam" id="PF20157">
    <property type="entry name" value="Maf_flag10_N"/>
    <property type="match status" value="1"/>
</dbReference>
<dbReference type="AlphaFoldDB" id="U5MZK1"/>
<feature type="domain" description="6-hydroxymethylpterin diphosphokinase MptE-like" evidence="1">
    <location>
        <begin position="213"/>
        <end position="382"/>
    </location>
</feature>
<dbReference type="InterPro" id="IPR002826">
    <property type="entry name" value="MptE-like"/>
</dbReference>
<sequence>MSSTKIFSKNLESLSKFNFAIYPYINELDFDNIKDIYEEKTKNNLTTISFKRNEKKYLLHSKYDPIQEAERLVKNVDFERDSLIVVFGIGLGYHLSEIKKRISEDTRVFIIEHNIDVLKYALKNVDFSEIFNTPQFFLIFGNEDVMKQQILTQVRANFYNMSLNTQYMLLPNYHIYGKANVMAMKQIAERLSNNITMFGNSIQDMFNGFAHNYLNIDAIMKSNCLDEIKDKYKNKPAIIVASGPSLQKNIQYLKDAEGNALIIACDASLNACKLHGIKPDAIASIERDEPTYELYYKDQEIDKDIVLLGPGLLWPKILEEYNGKTIIMSKMHDGVENWWHSHFENIRYTNQGHSCATVAFAVAKEAGCNPIILIGQDLAYTNGKKHSDITHNVEYEGENDDREAEDGNEVYLEDYEGNLLRSHWAYQIFKTWYEYQIIYYPNIEVIDATEGGAYIKGSKVMTLKEAVNKYCNEPIGEKMVEHLKNVTVSQKDKMIKYNEIIKDTHSEIKKLKDIKEMANKHYDILKKIDKEYNFDNCSDDQLEKIILKMQPGDKIIQKILHSEDSIKTFYLQIITQTIIFVKQIGNLITIENVKRNYELQLNLMYIIAESTEYIIDEYKKLLDFINSKHDQLKEEMYED</sequence>
<dbReference type="InterPro" id="IPR045376">
    <property type="entry name" value="Maf_N"/>
</dbReference>
<protein>
    <recommendedName>
        <fullName evidence="5">Motility accessory factor</fullName>
    </recommendedName>
</protein>
<dbReference type="PATRIC" id="fig|1345695.10.peg.2791"/>
<dbReference type="Pfam" id="PF01973">
    <property type="entry name" value="MptE-like"/>
    <property type="match status" value="1"/>
</dbReference>
<dbReference type="Proteomes" id="UP000017118">
    <property type="component" value="Chromosome"/>
</dbReference>
<proteinExistence type="predicted"/>
<dbReference type="EMBL" id="CP006721">
    <property type="protein sequence ID" value="AGX44922.1"/>
    <property type="molecule type" value="Genomic_DNA"/>
</dbReference>
<evidence type="ECO:0000313" key="3">
    <source>
        <dbReference type="EMBL" id="AGX44922.1"/>
    </source>
</evidence>
<organism evidence="3 4">
    <name type="scientific">Clostridium saccharobutylicum DSM 13864</name>
    <dbReference type="NCBI Taxonomy" id="1345695"/>
    <lineage>
        <taxon>Bacteria</taxon>
        <taxon>Bacillati</taxon>
        <taxon>Bacillota</taxon>
        <taxon>Clostridia</taxon>
        <taxon>Eubacteriales</taxon>
        <taxon>Clostridiaceae</taxon>
        <taxon>Clostridium</taxon>
    </lineage>
</organism>
<keyword evidence="4" id="KW-1185">Reference proteome</keyword>
<evidence type="ECO:0000259" key="1">
    <source>
        <dbReference type="Pfam" id="PF01973"/>
    </source>
</evidence>
<feature type="domain" description="Glycosyltransferase Maf N-terminal" evidence="2">
    <location>
        <begin position="81"/>
        <end position="135"/>
    </location>
</feature>
<dbReference type="OrthoDB" id="5291305at2"/>
<dbReference type="PANTHER" id="PTHR41786:SF1">
    <property type="entry name" value="6-HYDROXYMETHYLPTERIN DIPHOSPHOKINASE MPTE-LIKE DOMAIN-CONTAINING PROTEIN"/>
    <property type="match status" value="1"/>
</dbReference>
<dbReference type="GeneID" id="55476256"/>
<name>U5MZK1_CLOSA</name>
<dbReference type="KEGG" id="csb:CLSA_c39620"/>
<evidence type="ECO:0000259" key="2">
    <source>
        <dbReference type="Pfam" id="PF20157"/>
    </source>
</evidence>
<evidence type="ECO:0008006" key="5">
    <source>
        <dbReference type="Google" id="ProtNLM"/>
    </source>
</evidence>
<reference evidence="3 4" key="1">
    <citation type="journal article" date="2013" name="Genome Announc.">
        <title>Complete Genome Sequence of the Solvent Producer Clostridium saccharobutylicum NCP262 (DSM 13864).</title>
        <authorList>
            <person name="Poehlein A."/>
            <person name="Hartwich K."/>
            <person name="Krabben P."/>
            <person name="Ehrenreich A."/>
            <person name="Liebl W."/>
            <person name="Durre P."/>
            <person name="Gottschalk G."/>
            <person name="Daniel R."/>
        </authorList>
    </citation>
    <scope>NUCLEOTIDE SEQUENCE [LARGE SCALE GENOMIC DNA]</scope>
    <source>
        <strain evidence="3">DSM 13864</strain>
    </source>
</reference>